<comment type="caution">
    <text evidence="1">The sequence shown here is derived from an EMBL/GenBank/DDBJ whole genome shotgun (WGS) entry which is preliminary data.</text>
</comment>
<reference evidence="1 2" key="1">
    <citation type="submission" date="2016-09" db="EMBL/GenBank/DDBJ databases">
        <title>Rhizobium oryziradicis sp. nov., isolated from the root of rice.</title>
        <authorList>
            <person name="Zhao J."/>
            <person name="Zhang X."/>
        </authorList>
    </citation>
    <scope>NUCLEOTIDE SEQUENCE [LARGE SCALE GENOMIC DNA]</scope>
    <source>
        <strain evidence="1 2">N19</strain>
    </source>
</reference>
<dbReference type="STRING" id="1867956.BJF95_19165"/>
<sequence length="67" mass="7614">MACERQGVRDALVFLKLDPSNVELQDGFSRDVRNIGHFGTGDLELSLRSLEDFEKAQPLFVRAYERG</sequence>
<gene>
    <name evidence="1" type="ORF">BJF95_19165</name>
</gene>
<protein>
    <recommendedName>
        <fullName evidence="3">DUF5655 domain-containing protein</fullName>
    </recommendedName>
</protein>
<proteinExistence type="predicted"/>
<dbReference type="AlphaFoldDB" id="A0A1Q8ZMD1"/>
<organism evidence="1 2">
    <name type="scientific">Rhizobium oryziradicis</name>
    <dbReference type="NCBI Taxonomy" id="1867956"/>
    <lineage>
        <taxon>Bacteria</taxon>
        <taxon>Pseudomonadati</taxon>
        <taxon>Pseudomonadota</taxon>
        <taxon>Alphaproteobacteria</taxon>
        <taxon>Hyphomicrobiales</taxon>
        <taxon>Rhizobiaceae</taxon>
        <taxon>Rhizobium/Agrobacterium group</taxon>
        <taxon>Rhizobium</taxon>
    </lineage>
</organism>
<evidence type="ECO:0000313" key="2">
    <source>
        <dbReference type="Proteomes" id="UP000186894"/>
    </source>
</evidence>
<keyword evidence="2" id="KW-1185">Reference proteome</keyword>
<evidence type="ECO:0000313" key="1">
    <source>
        <dbReference type="EMBL" id="OLP43063.1"/>
    </source>
</evidence>
<dbReference type="EMBL" id="MKIM01000028">
    <property type="protein sequence ID" value="OLP43063.1"/>
    <property type="molecule type" value="Genomic_DNA"/>
</dbReference>
<dbReference type="Proteomes" id="UP000186894">
    <property type="component" value="Unassembled WGS sequence"/>
</dbReference>
<evidence type="ECO:0008006" key="3">
    <source>
        <dbReference type="Google" id="ProtNLM"/>
    </source>
</evidence>
<name>A0A1Q8ZMD1_9HYPH</name>
<accession>A0A1Q8ZMD1</accession>